<proteinExistence type="predicted"/>
<dbReference type="AlphaFoldDB" id="A0ABD0LZH0"/>
<gene>
    <name evidence="2" type="ORF">BaRGS_00003879</name>
</gene>
<evidence type="ECO:0000313" key="2">
    <source>
        <dbReference type="EMBL" id="KAK7504851.1"/>
    </source>
</evidence>
<feature type="region of interest" description="Disordered" evidence="1">
    <location>
        <begin position="33"/>
        <end position="55"/>
    </location>
</feature>
<feature type="non-terminal residue" evidence="2">
    <location>
        <position position="1"/>
    </location>
</feature>
<sequence>IVQNTASTPSFPWCCQPPFAVSHSLETKQNVDVPPSLSLSVSNGGSARNPEFWDS</sequence>
<organism evidence="2 3">
    <name type="scientific">Batillaria attramentaria</name>
    <dbReference type="NCBI Taxonomy" id="370345"/>
    <lineage>
        <taxon>Eukaryota</taxon>
        <taxon>Metazoa</taxon>
        <taxon>Spiralia</taxon>
        <taxon>Lophotrochozoa</taxon>
        <taxon>Mollusca</taxon>
        <taxon>Gastropoda</taxon>
        <taxon>Caenogastropoda</taxon>
        <taxon>Sorbeoconcha</taxon>
        <taxon>Cerithioidea</taxon>
        <taxon>Batillariidae</taxon>
        <taxon>Batillaria</taxon>
    </lineage>
</organism>
<evidence type="ECO:0000256" key="1">
    <source>
        <dbReference type="SAM" id="MobiDB-lite"/>
    </source>
</evidence>
<accession>A0ABD0LZH0</accession>
<comment type="caution">
    <text evidence="2">The sequence shown here is derived from an EMBL/GenBank/DDBJ whole genome shotgun (WGS) entry which is preliminary data.</text>
</comment>
<reference evidence="2 3" key="1">
    <citation type="journal article" date="2023" name="Sci. Data">
        <title>Genome assembly of the Korean intertidal mud-creeper Batillaria attramentaria.</title>
        <authorList>
            <person name="Patra A.K."/>
            <person name="Ho P.T."/>
            <person name="Jun S."/>
            <person name="Lee S.J."/>
            <person name="Kim Y."/>
            <person name="Won Y.J."/>
        </authorList>
    </citation>
    <scope>NUCLEOTIDE SEQUENCE [LARGE SCALE GENOMIC DNA]</scope>
    <source>
        <strain evidence="2">Wonlab-2016</strain>
    </source>
</reference>
<protein>
    <submittedName>
        <fullName evidence="2">Uncharacterized protein</fullName>
    </submittedName>
</protein>
<keyword evidence="3" id="KW-1185">Reference proteome</keyword>
<dbReference type="EMBL" id="JACVVK020000013">
    <property type="protein sequence ID" value="KAK7504851.1"/>
    <property type="molecule type" value="Genomic_DNA"/>
</dbReference>
<evidence type="ECO:0000313" key="3">
    <source>
        <dbReference type="Proteomes" id="UP001519460"/>
    </source>
</evidence>
<dbReference type="Proteomes" id="UP001519460">
    <property type="component" value="Unassembled WGS sequence"/>
</dbReference>
<name>A0ABD0LZH0_9CAEN</name>
<feature type="compositionally biased region" description="Low complexity" evidence="1">
    <location>
        <begin position="33"/>
        <end position="46"/>
    </location>
</feature>